<proteinExistence type="predicted"/>
<protein>
    <submittedName>
        <fullName evidence="1">Uncharacterized protein</fullName>
    </submittedName>
</protein>
<dbReference type="EMBL" id="JAGKHQ010000003">
    <property type="protein sequence ID" value="KAG7521063.1"/>
    <property type="molecule type" value="Genomic_DNA"/>
</dbReference>
<dbReference type="AlphaFoldDB" id="A0AAV6SVN8"/>
<keyword evidence="2" id="KW-1185">Reference proteome</keyword>
<reference evidence="1 2" key="1">
    <citation type="journal article" date="2021" name="Sci. Rep.">
        <title>Chromosome anchoring in Senegalese sole (Solea senegalensis) reveals sex-associated markers and genome rearrangements in flatfish.</title>
        <authorList>
            <person name="Guerrero-Cozar I."/>
            <person name="Gomez-Garrido J."/>
            <person name="Berbel C."/>
            <person name="Martinez-Blanch J.F."/>
            <person name="Alioto T."/>
            <person name="Claros M.G."/>
            <person name="Gagnaire P.A."/>
            <person name="Manchado M."/>
        </authorList>
    </citation>
    <scope>NUCLEOTIDE SEQUENCE [LARGE SCALE GENOMIC DNA]</scope>
    <source>
        <strain evidence="1">Sse05_10M</strain>
    </source>
</reference>
<comment type="caution">
    <text evidence="1">The sequence shown here is derived from an EMBL/GenBank/DDBJ whole genome shotgun (WGS) entry which is preliminary data.</text>
</comment>
<evidence type="ECO:0000313" key="1">
    <source>
        <dbReference type="EMBL" id="KAG7521063.1"/>
    </source>
</evidence>
<evidence type="ECO:0000313" key="2">
    <source>
        <dbReference type="Proteomes" id="UP000693946"/>
    </source>
</evidence>
<organism evidence="1 2">
    <name type="scientific">Solea senegalensis</name>
    <name type="common">Senegalese sole</name>
    <dbReference type="NCBI Taxonomy" id="28829"/>
    <lineage>
        <taxon>Eukaryota</taxon>
        <taxon>Metazoa</taxon>
        <taxon>Chordata</taxon>
        <taxon>Craniata</taxon>
        <taxon>Vertebrata</taxon>
        <taxon>Euteleostomi</taxon>
        <taxon>Actinopterygii</taxon>
        <taxon>Neopterygii</taxon>
        <taxon>Teleostei</taxon>
        <taxon>Neoteleostei</taxon>
        <taxon>Acanthomorphata</taxon>
        <taxon>Carangaria</taxon>
        <taxon>Pleuronectiformes</taxon>
        <taxon>Pleuronectoidei</taxon>
        <taxon>Soleidae</taxon>
        <taxon>Solea</taxon>
    </lineage>
</organism>
<accession>A0AAV6SVN8</accession>
<name>A0AAV6SVN8_SOLSE</name>
<sequence length="66" mass="7169">MKECMDISGIVCLDLGTQSEVQGSPHSDGESSETVRQEIRVKNSVVSKSSCSTINKLLEDVMQQPV</sequence>
<gene>
    <name evidence="1" type="ORF">JOB18_041819</name>
</gene>
<dbReference type="Proteomes" id="UP000693946">
    <property type="component" value="Linkage Group LG11"/>
</dbReference>